<feature type="compositionally biased region" description="Polar residues" evidence="1">
    <location>
        <begin position="2516"/>
        <end position="2531"/>
    </location>
</feature>
<feature type="region of interest" description="Disordered" evidence="1">
    <location>
        <begin position="65"/>
        <end position="106"/>
    </location>
</feature>
<feature type="compositionally biased region" description="Low complexity" evidence="1">
    <location>
        <begin position="207"/>
        <end position="219"/>
    </location>
</feature>
<feature type="region of interest" description="Disordered" evidence="1">
    <location>
        <begin position="133"/>
        <end position="152"/>
    </location>
</feature>
<feature type="compositionally biased region" description="Low complexity" evidence="1">
    <location>
        <begin position="713"/>
        <end position="729"/>
    </location>
</feature>
<feature type="compositionally biased region" description="Basic and acidic residues" evidence="1">
    <location>
        <begin position="3115"/>
        <end position="3125"/>
    </location>
</feature>
<gene>
    <name evidence="3" type="ORF">BESB_035160</name>
</gene>
<dbReference type="STRING" id="94643.A0A2A9MEW7"/>
<feature type="compositionally biased region" description="Low complexity" evidence="1">
    <location>
        <begin position="2337"/>
        <end position="2347"/>
    </location>
</feature>
<feature type="region of interest" description="Disordered" evidence="1">
    <location>
        <begin position="2416"/>
        <end position="2737"/>
    </location>
</feature>
<name>A0A2A9MEW7_BESBE</name>
<feature type="region of interest" description="Disordered" evidence="1">
    <location>
        <begin position="3005"/>
        <end position="3242"/>
    </location>
</feature>
<sequence>MQRPQPADTRGLESLTDTFIVDIGPNAERLACRRQVFRHLRGLILETFREWRSRQWAATRQAQLASSVAPSAAPPRASEPGSEAHGERAEEAHRGDSGGAEAGGGRCAGEAPLADARKRGEACSCRCCEGRRRAPGDGERPTQGQRRGVPTEVCTRCRRSRRPGACQGEKSGEAHTWVAAPADVAHDASRPGDGAEGTAEGDRQAHADAGASSSRGSSGKLDTQSSEGPKDGEGGASAAKDCQSGEGCSCAEATAADGGVSAGGAQAAGAVPSGPAAGETPAETCSRDCCQRAAGAGGDVSHTARERARRGSEGDSLGGSRPRENPSARERRTSSSRTVPASSSSSSSSSCLPSSSSAWPEGAPETSGGCGEKPSGATASSSTCASSFSLAPCVYCSSSSASSSSSCGSSPCLPAAKAAERAAQYQPEEDDICVAVYRYGSFPLRTFLPDGDLDIGIITFNRHTGVLEGEEESDALLAALLEAFQQERVKNNKKFPVREASLVDAEVRILKCIVAGIAVDVSVNKVGGCCSLVFLELADRRIGRDHLFKRSVLLIKSWFAYESHLLGSRSGLLATYCVETLVLHLFHVFPASLLPTPLHLLFHFFSYYSSFHWDRYAVTCCGALPLTFITRAASSSSSPSLSGDRRQQAGGAAPLPALSSRRSVPGVGNTSFSSSASHAPASSVPPQPSSSPSAASPSSLAPPRPDGAEEAPPHAAGGRLPAAASAAAPSGGRFMGEHWVGVEYEGCEAPWLVARQRQKQEENGSQDDDLQLERAAALMLLMQQQQRNMVLVPHPTPLALPASAGTPEATSGVLHGGGRGAAGRSAPAEVVLQPQGPSMNMARMMESVEFVEECRYRFRHSYGAYGAAAAAQRGAGLRPFSAAAGGGASSAAPWWVGSGAAASASSTPSHSTSQGPAAFSGLATKRAQPQTGGAGGGGAGAGFASGAGAPAGAHGRRRCPFLFRSMNVVDPLHNSNNLARSVSETAFYRLLHAMKKGLRALTGILTSGDTAQFRTLFLPNSYLLLERIMFATVAYPALRPLICFPLPPPRLGAAPGMCFSLPGASRRDLRHRAPAHAGPSASASPTASAFRRGPAGAAATTTRASEEGRREPASLRHPPSASGAPCECQCARHAQALAAAERGDAKEERRKDRAAGPEFAKAAACATEKAGSGEPKGKRERGKRRSPSPAAQRDTPQDAAQRNAEDRTHASPSSPRAPPSTPLRSPPSPASAPQREGSRNRGGKADARQNEAAVTREDGDARPDPPGGCPSGAVEPPQSGRAASGQPSGAEQGDFPTLRGLEHRGKIGEVEQSEAETPVSAGGERAEDETLAEKERGEPGVGEGSPSAGSAAGRPRQRSLSLCCAPAEGHLEKASHSGKRQGGSAEERRGQGGGQGERESRAAAEASGSAASRARDLDVAGARALSPVSSSKECERRDGDSGETSTGEEDGAEEEPVVEDTLVEDENLEDALALGDLEVANLLDLCQLLRQPSCLPPDFLHASASPSCPVPAVTGTRAASPSLPVSRPSKLSRDGAEAGTCAAGESQQGLLPLSPTAVEGASGGEAGDGRTDEEGLDIWKRRLEQIAGFLNGERTRAPLQQASVVCVADSKKPSGKQTNDEGPEGAPRPTAPVGGDDQQKQQELRGRHASESRRERKGKGRKRSTDKESAADDLNEKRDVNDSQATPDCASRPPASSAQPADSAISSEDRIFSFSAPVMSKEKQSGLGRRAASRGPREGRPRQAEGRGEGDNDKGRSEKYRRQGSASSDPAPYCASTSLPPDASASPLKAPRPPHPRLKLLLPLSSPRLYPFGPYTGSSASSGFASGEAGGPLGQDASLLGARHSLQAEFGLFGAPAGPGASGAGSAAPAALGAGTLGRHGPAAGTSPATMLGGGQGVIALNASGSTGGAAGSVHSGLASSSAARGFVSSLGPGASAYAGGGVYASLSVPAAGGNFYAHGHRRGAQGGASTHGGGGLASSGPSVGDSAGAAGVPAGSASTGSLGHFRAAPFAQVAAHGVSHSLAAAHPPRSRRRSSSTQQMTQCGSASEEAAAPRGGHAGRNSAAATRCWTVSHAAGVIGAPSSVLAGAPLARRSQTGAAAGDKGGGTEGAKREAGGGGPEGATPGRSASQRRSSSESEYGSSRCGDGRKAVSGAGVVDKGGAHPPGPAAAGSEPAALGLHWRVPQGSRHGPAPHAGSEGGAVAADAGQEAGGGGAVGARTAAGTASDVGLGRQTVGPGARGQERARSRGGTAPPMAGGGYDELGADSDLPALTSAASTGCLSSGDGLGSDGDSRASLSASSTRGRSWASVATAAAALATADLHAGGASPGSGKGSAGSASLSSVNGKALKPRSQRSSSLAGVALAPPASSAGETADVAVRSFAARAGAGAAGASRGSGDARLTAAEARDAGLHLRGLERSAQVTPGGGGDDRNRSKADSESGSARALPQKNAEHVEDGRSCRGAHAEARDPVSGLDASPEGAPGVRGRGGFHAAAGGPRGAAHADASGTDGGLSLSPSTGAETSGSTRSRSVPYLRAAERAEDVAKAREAPHSFSSGAVVSHKATGSAASSGPETHPPATELFPRKPGASPRRRPLLRSSGPQGLGAHKGFGVDVARGFSSRGPPETLPDFSQHDNLSWPSLPVSGASEASASRTPPRGGGASSASAPKKERRSSAGDAVSSRAAEPKYHEASSMSGQQNSRAGSAEKLADAEGPQKTTWAVPVQLPSPVHRRRGADCIPNAWSFDAAASAPAAASPSGRRSEKPLEKAAAQDAANARERGGRGWRSQSCEALSPSEGESQATVSAAGDETGGEEELGSRDRPSCFQPGSAERNNALRLPVPNCGAPRSSEARSQNDAAAGHVLVAEAAVEQLGRGGGVRNRERGDAGEGSWAARESADQAAFPRRSAAEKGSSSLTDASPAAGTGASQHGGRRGARTAGIQKDGKGSATPSLPAASSGYQEKPGSVVPVILPSGLVSAPAAVSIGAASPAAVPVAPSFAAVAAAAAAATNPSSPEAAPKGPAFPWGAGARTRGGTAPAAASADGDEGASRRRQAAWGRAASGLEDREERATPVGGDRSGERRRGDGGAPEGGRSAFDGGDREKRASSAASADCVHETSSREGRPPSSATRRASVSSQTSTLSSPPSFSAQVSLGSVQLPEGTGSSQAPKRNWAAVVLTSPAPSKASQGRDAPAASAVLKDKANSAGDFEKPKGRDPRGGLPALVLPRRARQRRHPRDPAETRLWRRQARRCRAGLRLSRLARLRSRPTRARAQRPSVYRKETPRGKARTKTGDEKRTRQRMEDRLHPRLLQGSGRRKGLRFSRVCQALPRRLRFLLQFPRKNRSRESLPRRVQGPKTPAATSRRHVTDRLLFRPQLLLRCLRVRLQGMQARRQA</sequence>
<feature type="compositionally biased region" description="Low complexity" evidence="1">
    <location>
        <begin position="1403"/>
        <end position="1412"/>
    </location>
</feature>
<feature type="compositionally biased region" description="Low complexity" evidence="1">
    <location>
        <begin position="2859"/>
        <end position="2871"/>
    </location>
</feature>
<feature type="region of interest" description="Disordered" evidence="1">
    <location>
        <begin position="2284"/>
        <end position="2305"/>
    </location>
</feature>
<evidence type="ECO:0000313" key="4">
    <source>
        <dbReference type="Proteomes" id="UP000224006"/>
    </source>
</evidence>
<reference evidence="3 4" key="1">
    <citation type="submission" date="2017-09" db="EMBL/GenBank/DDBJ databases">
        <title>Genome sequencing of Besnoitia besnoiti strain Bb-Ger1.</title>
        <authorList>
            <person name="Schares G."/>
            <person name="Venepally P."/>
            <person name="Lorenzi H.A."/>
        </authorList>
    </citation>
    <scope>NUCLEOTIDE SEQUENCE [LARGE SCALE GENOMIC DNA]</scope>
    <source>
        <strain evidence="3 4">Bb-Ger1</strain>
    </source>
</reference>
<feature type="region of interest" description="Disordered" evidence="1">
    <location>
        <begin position="3267"/>
        <end position="3302"/>
    </location>
</feature>
<feature type="region of interest" description="Disordered" evidence="1">
    <location>
        <begin position="2326"/>
        <end position="2372"/>
    </location>
</feature>
<feature type="domain" description="PAP/OAS1 substrate-binding-related" evidence="2">
    <location>
        <begin position="956"/>
        <end position="1008"/>
    </location>
</feature>
<feature type="region of interest" description="Disordered" evidence="1">
    <location>
        <begin position="636"/>
        <end position="729"/>
    </location>
</feature>
<evidence type="ECO:0000313" key="3">
    <source>
        <dbReference type="EMBL" id="PFH37058.1"/>
    </source>
</evidence>
<feature type="compositionally biased region" description="Basic and acidic residues" evidence="1">
    <location>
        <begin position="82"/>
        <end position="96"/>
    </location>
</feature>
<feature type="compositionally biased region" description="Basic and acidic residues" evidence="1">
    <location>
        <begin position="321"/>
        <end position="333"/>
    </location>
</feature>
<feature type="compositionally biased region" description="Basic and acidic residues" evidence="1">
    <location>
        <begin position="1385"/>
        <end position="1402"/>
    </location>
</feature>
<feature type="compositionally biased region" description="Low complexity" evidence="1">
    <location>
        <begin position="3028"/>
        <end position="3044"/>
    </location>
</feature>
<feature type="compositionally biased region" description="Basic and acidic residues" evidence="1">
    <location>
        <begin position="1300"/>
        <end position="1309"/>
    </location>
</feature>
<feature type="compositionally biased region" description="Low complexity" evidence="1">
    <location>
        <begin position="1160"/>
        <end position="1173"/>
    </location>
</feature>
<feature type="region of interest" description="Disordered" evidence="1">
    <location>
        <begin position="3345"/>
        <end position="3365"/>
    </location>
</feature>
<dbReference type="RefSeq" id="XP_029221067.1">
    <property type="nucleotide sequence ID" value="XM_029362102.1"/>
</dbReference>
<feature type="compositionally biased region" description="Basic and acidic residues" evidence="1">
    <location>
        <begin position="2538"/>
        <end position="2552"/>
    </location>
</feature>
<dbReference type="InterPro" id="IPR043519">
    <property type="entry name" value="NT_sf"/>
</dbReference>
<feature type="compositionally biased region" description="Low complexity" evidence="1">
    <location>
        <begin position="2749"/>
        <end position="2759"/>
    </location>
</feature>
<comment type="caution">
    <text evidence="3">The sequence shown here is derived from an EMBL/GenBank/DDBJ whole genome shotgun (WGS) entry which is preliminary data.</text>
</comment>
<feature type="compositionally biased region" description="Pro residues" evidence="1">
    <location>
        <begin position="1215"/>
        <end position="1230"/>
    </location>
</feature>
<dbReference type="KEGG" id="bbes:BESB_035160"/>
<dbReference type="InterPro" id="IPR058921">
    <property type="entry name" value="PAP/OAS1-rel"/>
</dbReference>
<dbReference type="VEuPathDB" id="ToxoDB:BESB_035160"/>
<feature type="region of interest" description="Disordered" evidence="1">
    <location>
        <begin position="1513"/>
        <end position="1576"/>
    </location>
</feature>
<keyword evidence="4" id="KW-1185">Reference proteome</keyword>
<feature type="compositionally biased region" description="Basic and acidic residues" evidence="1">
    <location>
        <begin position="1236"/>
        <end position="1263"/>
    </location>
</feature>
<feature type="region of interest" description="Disordered" evidence="1">
    <location>
        <begin position="185"/>
        <end position="245"/>
    </location>
</feature>
<dbReference type="Gene3D" id="3.30.460.10">
    <property type="entry name" value="Beta Polymerase, domain 2"/>
    <property type="match status" value="1"/>
</dbReference>
<feature type="compositionally biased region" description="Basic and acidic residues" evidence="1">
    <location>
        <begin position="1567"/>
        <end position="1576"/>
    </location>
</feature>
<feature type="region of interest" description="Disordered" evidence="1">
    <location>
        <begin position="259"/>
        <end position="374"/>
    </location>
</feature>
<feature type="compositionally biased region" description="Low complexity" evidence="1">
    <location>
        <begin position="690"/>
        <end position="699"/>
    </location>
</feature>
<feature type="compositionally biased region" description="Polar residues" evidence="1">
    <location>
        <begin position="2787"/>
        <end position="2805"/>
    </location>
</feature>
<dbReference type="Gene3D" id="1.10.1410.10">
    <property type="match status" value="1"/>
</dbReference>
<dbReference type="PANTHER" id="PTHR45979">
    <property type="entry name" value="PAP/OAS1 SUBSTRATE-BINDING DOMAIN SUPERFAMILY"/>
    <property type="match status" value="1"/>
</dbReference>
<feature type="compositionally biased region" description="Basic and acidic residues" evidence="1">
    <location>
        <begin position="3280"/>
        <end position="3302"/>
    </location>
</feature>
<feature type="compositionally biased region" description="Basic and acidic residues" evidence="1">
    <location>
        <begin position="1637"/>
        <end position="1654"/>
    </location>
</feature>
<accession>A0A2A9MEW7</accession>
<protein>
    <recommendedName>
        <fullName evidence="2">PAP/OAS1 substrate-binding-related domain-containing protein</fullName>
    </recommendedName>
</protein>
<dbReference type="Pfam" id="PF26180">
    <property type="entry name" value="PAP-OAS1"/>
    <property type="match status" value="2"/>
</dbReference>
<evidence type="ECO:0000259" key="2">
    <source>
        <dbReference type="Pfam" id="PF26180"/>
    </source>
</evidence>
<feature type="region of interest" description="Disordered" evidence="1">
    <location>
        <begin position="2749"/>
        <end position="2968"/>
    </location>
</feature>
<feature type="compositionally biased region" description="Basic and acidic residues" evidence="1">
    <location>
        <begin position="3200"/>
        <end position="3219"/>
    </location>
</feature>
<feature type="compositionally biased region" description="Polar residues" evidence="1">
    <location>
        <begin position="2694"/>
        <end position="2704"/>
    </location>
</feature>
<feature type="region of interest" description="Disordered" evidence="1">
    <location>
        <begin position="1606"/>
        <end position="1800"/>
    </location>
</feature>
<feature type="compositionally biased region" description="Basic and acidic residues" evidence="1">
    <location>
        <begin position="302"/>
        <end position="313"/>
    </location>
</feature>
<feature type="compositionally biased region" description="Low complexity" evidence="1">
    <location>
        <begin position="3134"/>
        <end position="3152"/>
    </location>
</feature>
<feature type="region of interest" description="Disordered" evidence="1">
    <location>
        <begin position="2023"/>
        <end position="2061"/>
    </location>
</feature>
<dbReference type="InterPro" id="IPR058920">
    <property type="entry name" value="PAP-OAS1-bd-rel"/>
</dbReference>
<organism evidence="3 4">
    <name type="scientific">Besnoitia besnoiti</name>
    <name type="common">Apicomplexan protozoan</name>
    <dbReference type="NCBI Taxonomy" id="94643"/>
    <lineage>
        <taxon>Eukaryota</taxon>
        <taxon>Sar</taxon>
        <taxon>Alveolata</taxon>
        <taxon>Apicomplexa</taxon>
        <taxon>Conoidasida</taxon>
        <taxon>Coccidia</taxon>
        <taxon>Eucoccidiorida</taxon>
        <taxon>Eimeriorina</taxon>
        <taxon>Sarcocystidae</taxon>
        <taxon>Besnoitia</taxon>
    </lineage>
</organism>
<evidence type="ECO:0000256" key="1">
    <source>
        <dbReference type="SAM" id="MobiDB-lite"/>
    </source>
</evidence>
<feature type="compositionally biased region" description="Acidic residues" evidence="1">
    <location>
        <begin position="1446"/>
        <end position="1459"/>
    </location>
</feature>
<feature type="compositionally biased region" description="Low complexity" evidence="1">
    <location>
        <begin position="65"/>
        <end position="81"/>
    </location>
</feature>
<feature type="compositionally biased region" description="Low complexity" evidence="1">
    <location>
        <begin position="2492"/>
        <end position="2507"/>
    </location>
</feature>
<feature type="domain" description="PAP/OAS1 substrate-binding-related" evidence="2">
    <location>
        <begin position="542"/>
        <end position="632"/>
    </location>
</feature>
<dbReference type="GeneID" id="40308497"/>
<feature type="region of interest" description="Disordered" evidence="1">
    <location>
        <begin position="1963"/>
        <end position="1996"/>
    </location>
</feature>
<feature type="compositionally biased region" description="Low complexity" evidence="1">
    <location>
        <begin position="1344"/>
        <end position="1354"/>
    </location>
</feature>
<feature type="compositionally biased region" description="Low complexity" evidence="1">
    <location>
        <begin position="335"/>
        <end position="357"/>
    </location>
</feature>
<feature type="compositionally biased region" description="Low complexity" evidence="1">
    <location>
        <begin position="2295"/>
        <end position="2305"/>
    </location>
</feature>
<feature type="compositionally biased region" description="Low complexity" evidence="1">
    <location>
        <begin position="3005"/>
        <end position="3020"/>
    </location>
</feature>
<feature type="compositionally biased region" description="Gly residues" evidence="1">
    <location>
        <begin position="1965"/>
        <end position="1978"/>
    </location>
</feature>
<feature type="compositionally biased region" description="Low complexity" evidence="1">
    <location>
        <begin position="2122"/>
        <end position="2144"/>
    </location>
</feature>
<feature type="region of interest" description="Disordered" evidence="1">
    <location>
        <begin position="1139"/>
        <end position="1459"/>
    </location>
</feature>
<dbReference type="OrthoDB" id="332878at2759"/>
<dbReference type="SUPFAM" id="SSF81631">
    <property type="entry name" value="PAP/OAS1 substrate-binding domain"/>
    <property type="match status" value="1"/>
</dbReference>
<feature type="compositionally biased region" description="Basic and acidic residues" evidence="1">
    <location>
        <begin position="1663"/>
        <end position="1681"/>
    </location>
</feature>
<feature type="compositionally biased region" description="Basic and acidic residues" evidence="1">
    <location>
        <begin position="2452"/>
        <end position="2471"/>
    </location>
</feature>
<feature type="compositionally biased region" description="Basic and acidic residues" evidence="1">
    <location>
        <begin position="1141"/>
        <end position="1155"/>
    </location>
</feature>
<dbReference type="PANTHER" id="PTHR45979:SF30">
    <property type="entry name" value="NUCLEOTIDYLTRANSFERASE"/>
    <property type="match status" value="1"/>
</dbReference>
<feature type="compositionally biased region" description="Basic and acidic residues" evidence="1">
    <location>
        <begin position="2430"/>
        <end position="2440"/>
    </location>
</feature>
<proteinExistence type="predicted"/>
<dbReference type="SUPFAM" id="SSF81301">
    <property type="entry name" value="Nucleotidyltransferase"/>
    <property type="match status" value="1"/>
</dbReference>
<feature type="compositionally biased region" description="Low complexity" evidence="1">
    <location>
        <begin position="259"/>
        <end position="278"/>
    </location>
</feature>
<feature type="compositionally biased region" description="Low complexity" evidence="1">
    <location>
        <begin position="671"/>
        <end position="682"/>
    </location>
</feature>
<feature type="region of interest" description="Disordered" evidence="1">
    <location>
        <begin position="1069"/>
        <end position="1126"/>
    </location>
</feature>
<feature type="compositionally biased region" description="Gly residues" evidence="1">
    <location>
        <begin position="97"/>
        <end position="106"/>
    </location>
</feature>
<dbReference type="EMBL" id="NWUJ01000002">
    <property type="protein sequence ID" value="PFH37058.1"/>
    <property type="molecule type" value="Genomic_DNA"/>
</dbReference>
<feature type="region of interest" description="Disordered" evidence="1">
    <location>
        <begin position="2096"/>
        <end position="2266"/>
    </location>
</feature>
<feature type="compositionally biased region" description="Low complexity" evidence="1">
    <location>
        <begin position="1690"/>
        <end position="1706"/>
    </location>
</feature>
<feature type="compositionally biased region" description="Basic and acidic residues" evidence="1">
    <location>
        <begin position="1735"/>
        <end position="1761"/>
    </location>
</feature>
<feature type="compositionally biased region" description="Low complexity" evidence="1">
    <location>
        <begin position="1979"/>
        <end position="1996"/>
    </location>
</feature>
<dbReference type="Proteomes" id="UP000224006">
    <property type="component" value="Chromosome II"/>
</dbReference>
<feature type="compositionally biased region" description="Basic and acidic residues" evidence="1">
    <location>
        <begin position="1104"/>
        <end position="1114"/>
    </location>
</feature>
<feature type="compositionally biased region" description="Low complexity" evidence="1">
    <location>
        <begin position="1075"/>
        <end position="1103"/>
    </location>
</feature>